<reference evidence="2 3" key="1">
    <citation type="submission" date="2016-10" db="EMBL/GenBank/DDBJ databases">
        <authorList>
            <person name="de Groot N.N."/>
        </authorList>
    </citation>
    <scope>NUCLEOTIDE SEQUENCE [LARGE SCALE GENOMIC DNA]</scope>
    <source>
        <strain evidence="2 3">DSM 22024</strain>
    </source>
</reference>
<dbReference type="AlphaFoldDB" id="A0A1H1MKF8"/>
<accession>A0A1H1MKF8</accession>
<dbReference type="InterPro" id="IPR016181">
    <property type="entry name" value="Acyl_CoA_acyltransferase"/>
</dbReference>
<protein>
    <recommendedName>
        <fullName evidence="4">Acetyltransferase (GNAT) family protein</fullName>
    </recommendedName>
</protein>
<dbReference type="STRING" id="117157.SAMN04489717_0863"/>
<dbReference type="SUPFAM" id="SSF55729">
    <property type="entry name" value="Acyl-CoA N-acyltransferases (Nat)"/>
    <property type="match status" value="1"/>
</dbReference>
<proteinExistence type="predicted"/>
<organism evidence="2 3">
    <name type="scientific">Actinopolymorpha singaporensis</name>
    <dbReference type="NCBI Taxonomy" id="117157"/>
    <lineage>
        <taxon>Bacteria</taxon>
        <taxon>Bacillati</taxon>
        <taxon>Actinomycetota</taxon>
        <taxon>Actinomycetes</taxon>
        <taxon>Propionibacteriales</taxon>
        <taxon>Actinopolymorphaceae</taxon>
        <taxon>Actinopolymorpha</taxon>
    </lineage>
</organism>
<feature type="region of interest" description="Disordered" evidence="1">
    <location>
        <begin position="1"/>
        <end position="23"/>
    </location>
</feature>
<dbReference type="RefSeq" id="WP_157728207.1">
    <property type="nucleotide sequence ID" value="NZ_LT629732.1"/>
</dbReference>
<dbReference type="EMBL" id="LT629732">
    <property type="protein sequence ID" value="SDR87216.1"/>
    <property type="molecule type" value="Genomic_DNA"/>
</dbReference>
<sequence>MTPQPAASPQPTVRPATLKTNGNAERLYSRLGFRRHGELGDEYVMTTG</sequence>
<evidence type="ECO:0008006" key="4">
    <source>
        <dbReference type="Google" id="ProtNLM"/>
    </source>
</evidence>
<feature type="compositionally biased region" description="Polar residues" evidence="1">
    <location>
        <begin position="1"/>
        <end position="11"/>
    </location>
</feature>
<name>A0A1H1MKF8_9ACTN</name>
<evidence type="ECO:0000313" key="2">
    <source>
        <dbReference type="EMBL" id="SDR87216.1"/>
    </source>
</evidence>
<dbReference type="OrthoDB" id="3172472at2"/>
<keyword evidence="3" id="KW-1185">Reference proteome</keyword>
<evidence type="ECO:0000313" key="3">
    <source>
        <dbReference type="Proteomes" id="UP000198983"/>
    </source>
</evidence>
<dbReference type="Proteomes" id="UP000198983">
    <property type="component" value="Chromosome I"/>
</dbReference>
<gene>
    <name evidence="2" type="ORF">SAMN04489717_0863</name>
</gene>
<evidence type="ECO:0000256" key="1">
    <source>
        <dbReference type="SAM" id="MobiDB-lite"/>
    </source>
</evidence>